<keyword evidence="2" id="KW-0805">Transcription regulation</keyword>
<comment type="caution">
    <text evidence="7">The sequence shown here is derived from an EMBL/GenBank/DDBJ whole genome shotgun (WGS) entry which is preliminary data.</text>
</comment>
<dbReference type="CDD" id="cd06171">
    <property type="entry name" value="Sigma70_r4"/>
    <property type="match status" value="1"/>
</dbReference>
<dbReference type="SUPFAM" id="SSF88659">
    <property type="entry name" value="Sigma3 and sigma4 domains of RNA polymerase sigma factors"/>
    <property type="match status" value="1"/>
</dbReference>
<sequence length="213" mass="25258">MLSKHTEEIKKSLIKPKEEIKSLPLPESELIKRAKEGNDEAFEMLISRYEKKIYNLAYRFLNNEEDAAEVLQETLIRAYRFIKKFQERSSFYTWLYRIAVNVSLRKLKKRSKEEKVVSLDENVPGYEEIPQEIPDETQNPEIIYQRKQLQEAVRRALEELPDAYRSVVFLKDVEGLSNKEIAEILKLTVPAVKSRLHRGRLFLREKLKHLIKI</sequence>
<dbReference type="InterPro" id="IPR039425">
    <property type="entry name" value="RNA_pol_sigma-70-like"/>
</dbReference>
<dbReference type="Gene3D" id="1.10.10.10">
    <property type="entry name" value="Winged helix-like DNA-binding domain superfamily/Winged helix DNA-binding domain"/>
    <property type="match status" value="1"/>
</dbReference>
<dbReference type="PANTHER" id="PTHR43133:SF51">
    <property type="entry name" value="RNA POLYMERASE SIGMA FACTOR"/>
    <property type="match status" value="1"/>
</dbReference>
<comment type="similarity">
    <text evidence="1">Belongs to the sigma-70 factor family. ECF subfamily.</text>
</comment>
<keyword evidence="3" id="KW-0731">Sigma factor</keyword>
<accession>A0A7V4FDI6</accession>
<gene>
    <name evidence="7" type="ORF">ENU28_02545</name>
</gene>
<dbReference type="Gene3D" id="1.10.1740.10">
    <property type="match status" value="1"/>
</dbReference>
<evidence type="ECO:0000256" key="3">
    <source>
        <dbReference type="ARBA" id="ARBA00023082"/>
    </source>
</evidence>
<dbReference type="GO" id="GO:0003677">
    <property type="term" value="F:DNA binding"/>
    <property type="evidence" value="ECO:0007669"/>
    <property type="project" value="InterPro"/>
</dbReference>
<dbReference type="InterPro" id="IPR007627">
    <property type="entry name" value="RNA_pol_sigma70_r2"/>
</dbReference>
<dbReference type="InterPro" id="IPR013324">
    <property type="entry name" value="RNA_pol_sigma_r3/r4-like"/>
</dbReference>
<feature type="domain" description="RNA polymerase sigma factor 70 region 4 type 2" evidence="6">
    <location>
        <begin position="151"/>
        <end position="203"/>
    </location>
</feature>
<dbReference type="InterPro" id="IPR014284">
    <property type="entry name" value="RNA_pol_sigma-70_dom"/>
</dbReference>
<evidence type="ECO:0000259" key="5">
    <source>
        <dbReference type="Pfam" id="PF04542"/>
    </source>
</evidence>
<dbReference type="GO" id="GO:0006352">
    <property type="term" value="P:DNA-templated transcription initiation"/>
    <property type="evidence" value="ECO:0007669"/>
    <property type="project" value="InterPro"/>
</dbReference>
<dbReference type="InterPro" id="IPR036388">
    <property type="entry name" value="WH-like_DNA-bd_sf"/>
</dbReference>
<evidence type="ECO:0000313" key="7">
    <source>
        <dbReference type="EMBL" id="HGQ55326.1"/>
    </source>
</evidence>
<dbReference type="Pfam" id="PF04542">
    <property type="entry name" value="Sigma70_r2"/>
    <property type="match status" value="1"/>
</dbReference>
<feature type="domain" description="RNA polymerase sigma-70 region 2" evidence="5">
    <location>
        <begin position="45"/>
        <end position="112"/>
    </location>
</feature>
<dbReference type="PANTHER" id="PTHR43133">
    <property type="entry name" value="RNA POLYMERASE ECF-TYPE SIGMA FACTO"/>
    <property type="match status" value="1"/>
</dbReference>
<dbReference type="GO" id="GO:0016987">
    <property type="term" value="F:sigma factor activity"/>
    <property type="evidence" value="ECO:0007669"/>
    <property type="project" value="UniProtKB-KW"/>
</dbReference>
<protein>
    <submittedName>
        <fullName evidence="7">Sigma-70 family RNA polymerase sigma factor</fullName>
    </submittedName>
</protein>
<evidence type="ECO:0000256" key="1">
    <source>
        <dbReference type="ARBA" id="ARBA00010641"/>
    </source>
</evidence>
<dbReference type="InterPro" id="IPR013325">
    <property type="entry name" value="RNA_pol_sigma_r2"/>
</dbReference>
<organism evidence="7">
    <name type="scientific">candidate division WOR-3 bacterium</name>
    <dbReference type="NCBI Taxonomy" id="2052148"/>
    <lineage>
        <taxon>Bacteria</taxon>
        <taxon>Bacteria division WOR-3</taxon>
    </lineage>
</organism>
<evidence type="ECO:0000259" key="6">
    <source>
        <dbReference type="Pfam" id="PF08281"/>
    </source>
</evidence>
<evidence type="ECO:0000256" key="2">
    <source>
        <dbReference type="ARBA" id="ARBA00023015"/>
    </source>
</evidence>
<evidence type="ECO:0000256" key="4">
    <source>
        <dbReference type="ARBA" id="ARBA00023163"/>
    </source>
</evidence>
<dbReference type="EMBL" id="DTBX01000089">
    <property type="protein sequence ID" value="HGQ55326.1"/>
    <property type="molecule type" value="Genomic_DNA"/>
</dbReference>
<dbReference type="Pfam" id="PF08281">
    <property type="entry name" value="Sigma70_r4_2"/>
    <property type="match status" value="1"/>
</dbReference>
<dbReference type="AlphaFoldDB" id="A0A7V4FDI6"/>
<name>A0A7V4FDI6_UNCW3</name>
<dbReference type="SUPFAM" id="SSF88946">
    <property type="entry name" value="Sigma2 domain of RNA polymerase sigma factors"/>
    <property type="match status" value="1"/>
</dbReference>
<proteinExistence type="inferred from homology"/>
<dbReference type="InterPro" id="IPR013249">
    <property type="entry name" value="RNA_pol_sigma70_r4_t2"/>
</dbReference>
<keyword evidence="4" id="KW-0804">Transcription</keyword>
<reference evidence="7" key="1">
    <citation type="journal article" date="2020" name="mSystems">
        <title>Genome- and Community-Level Interaction Insights into Carbon Utilization and Element Cycling Functions of Hydrothermarchaeota in Hydrothermal Sediment.</title>
        <authorList>
            <person name="Zhou Z."/>
            <person name="Liu Y."/>
            <person name="Xu W."/>
            <person name="Pan J."/>
            <person name="Luo Z.H."/>
            <person name="Li M."/>
        </authorList>
    </citation>
    <scope>NUCLEOTIDE SEQUENCE [LARGE SCALE GENOMIC DNA]</scope>
    <source>
        <strain evidence="7">SpSt-655</strain>
    </source>
</reference>
<dbReference type="NCBIfam" id="TIGR02937">
    <property type="entry name" value="sigma70-ECF"/>
    <property type="match status" value="1"/>
</dbReference>